<dbReference type="Pfam" id="PF06810">
    <property type="entry name" value="Phage_scaffold"/>
    <property type="match status" value="1"/>
</dbReference>
<keyword evidence="3" id="KW-1185">Reference proteome</keyword>
<proteinExistence type="predicted"/>
<protein>
    <recommendedName>
        <fullName evidence="4">Scaffolding protein</fullName>
    </recommendedName>
</protein>
<dbReference type="InterPro" id="IPR009636">
    <property type="entry name" value="SCAF"/>
</dbReference>
<feature type="coiled-coil region" evidence="1">
    <location>
        <begin position="41"/>
        <end position="85"/>
    </location>
</feature>
<gene>
    <name evidence="2" type="ORF">FHR92_003965</name>
</gene>
<dbReference type="Proteomes" id="UP000567067">
    <property type="component" value="Unassembled WGS sequence"/>
</dbReference>
<evidence type="ECO:0008006" key="4">
    <source>
        <dbReference type="Google" id="ProtNLM"/>
    </source>
</evidence>
<reference evidence="2 3" key="1">
    <citation type="submission" date="2020-08" db="EMBL/GenBank/DDBJ databases">
        <title>Genomic Encyclopedia of Type Strains, Phase III (KMG-III): the genomes of soil and plant-associated and newly described type strains.</title>
        <authorList>
            <person name="Whitman W."/>
        </authorList>
    </citation>
    <scope>NUCLEOTIDE SEQUENCE [LARGE SCALE GENOMIC DNA]</scope>
    <source>
        <strain evidence="2 3">CECT 8693</strain>
    </source>
</reference>
<dbReference type="AlphaFoldDB" id="A0A7W3SWE3"/>
<evidence type="ECO:0000256" key="1">
    <source>
        <dbReference type="SAM" id="Coils"/>
    </source>
</evidence>
<evidence type="ECO:0000313" key="3">
    <source>
        <dbReference type="Proteomes" id="UP000567067"/>
    </source>
</evidence>
<evidence type="ECO:0000313" key="2">
    <source>
        <dbReference type="EMBL" id="MBA9087480.1"/>
    </source>
</evidence>
<keyword evidence="1" id="KW-0175">Coiled coil</keyword>
<dbReference type="RefSeq" id="WP_182538388.1">
    <property type="nucleotide sequence ID" value="NZ_JACJIP010000031.1"/>
</dbReference>
<comment type="caution">
    <text evidence="2">The sequence shown here is derived from an EMBL/GenBank/DDBJ whole genome shotgun (WGS) entry which is preliminary data.</text>
</comment>
<organism evidence="2 3">
    <name type="scientific">Fontibacillus solani</name>
    <dbReference type="NCBI Taxonomy" id="1572857"/>
    <lineage>
        <taxon>Bacteria</taxon>
        <taxon>Bacillati</taxon>
        <taxon>Bacillota</taxon>
        <taxon>Bacilli</taxon>
        <taxon>Bacillales</taxon>
        <taxon>Paenibacillaceae</taxon>
        <taxon>Fontibacillus</taxon>
    </lineage>
</organism>
<dbReference type="EMBL" id="JACJIP010000031">
    <property type="protein sequence ID" value="MBA9087480.1"/>
    <property type="molecule type" value="Genomic_DNA"/>
</dbReference>
<accession>A0A7W3SWE3</accession>
<name>A0A7W3SWE3_9BACL</name>
<sequence>MKRKFLEDLGLEKEVVDKILDENSADIGKAKGEFDSVKSERDKLKTDLSERDKQLEDLKKSTGDAEALTKQIEQLQAENKKKDEVHAAEIRKIQRESIDAELLTTAKAKNIKAVLGLLDAVDDTLDIDAYKAKRNEQIETLIKAEDTKFLFDAETKKTKIKGAAPGETGKEDPDAKVDVSKMSYEELAAYIEANPDAEI</sequence>